<feature type="transmembrane region" description="Helical" evidence="1">
    <location>
        <begin position="261"/>
        <end position="280"/>
    </location>
</feature>
<sequence>MIRLFKELFPKYVIEMMTVIIILAQMNAVFNEAPHLFLNSIVLVFVFFIGAVITGKARSYILYFLIPVFFVLFLIVGNHLLVAILYSVLSVFRFDRLYMDRTTDRQQEAIGISLIVVILSQFIRTGILSADNYYFYAWMFIAQLILYFMLKIVEQMTDSTVKFSDYLKTIIPVGLILIIGGGVVAVLVKGITGLLKLALIGVLNGIFFLMKPLFLWMENLDFVTPEISEEERTEEGLDETVLDLINMKEQKSLMENLPLDMIVIGFIVVAVIITVIILVMRSKNEEVYDKDKPEVKVVPAITDKLRQRIRLVKPDDPIREVYFDFERWTKKMGVGRFSDETIEEWIEREGFTDIFSAEELEIYSKVRYGSHSYTDVSAFKAHINTVKDKIKEKLREEKEE</sequence>
<feature type="transmembrane region" description="Helical" evidence="1">
    <location>
        <begin position="133"/>
        <end position="150"/>
    </location>
</feature>
<keyword evidence="1" id="KW-0472">Membrane</keyword>
<protein>
    <recommendedName>
        <fullName evidence="4">DUF4129 domain-containing protein</fullName>
    </recommendedName>
</protein>
<proteinExistence type="predicted"/>
<comment type="caution">
    <text evidence="2">The sequence shown here is derived from an EMBL/GenBank/DDBJ whole genome shotgun (WGS) entry which is preliminary data.</text>
</comment>
<evidence type="ECO:0008006" key="4">
    <source>
        <dbReference type="Google" id="ProtNLM"/>
    </source>
</evidence>
<keyword evidence="1" id="KW-1133">Transmembrane helix</keyword>
<feature type="transmembrane region" description="Helical" evidence="1">
    <location>
        <begin position="109"/>
        <end position="126"/>
    </location>
</feature>
<feature type="transmembrane region" description="Helical" evidence="1">
    <location>
        <begin position="60"/>
        <end position="89"/>
    </location>
</feature>
<feature type="transmembrane region" description="Helical" evidence="1">
    <location>
        <begin position="195"/>
        <end position="216"/>
    </location>
</feature>
<keyword evidence="1" id="KW-0812">Transmembrane</keyword>
<accession>A0A6V7REZ8</accession>
<feature type="transmembrane region" description="Helical" evidence="1">
    <location>
        <begin position="12"/>
        <end position="30"/>
    </location>
</feature>
<dbReference type="RefSeq" id="WP_186086698.1">
    <property type="nucleotide sequence ID" value="NZ_BMDB01000001.1"/>
</dbReference>
<keyword evidence="3" id="KW-1185">Reference proteome</keyword>
<organism evidence="2 3">
    <name type="scientific">Phocicoccus schoeneichii</name>
    <dbReference type="NCBI Taxonomy" id="1812261"/>
    <lineage>
        <taxon>Bacteria</taxon>
        <taxon>Bacillati</taxon>
        <taxon>Bacillota</taxon>
        <taxon>Bacilli</taxon>
        <taxon>Bacillales</taxon>
        <taxon>Salinicoccaceae</taxon>
        <taxon>Phocicoccus</taxon>
    </lineage>
</organism>
<feature type="transmembrane region" description="Helical" evidence="1">
    <location>
        <begin position="170"/>
        <end position="188"/>
    </location>
</feature>
<dbReference type="EMBL" id="CAJEWE010000010">
    <property type="protein sequence ID" value="CAD2075569.1"/>
    <property type="molecule type" value="Genomic_DNA"/>
</dbReference>
<dbReference type="Proteomes" id="UP000521032">
    <property type="component" value="Unassembled WGS sequence"/>
</dbReference>
<dbReference type="AlphaFoldDB" id="A0A6V7REZ8"/>
<feature type="transmembrane region" description="Helical" evidence="1">
    <location>
        <begin position="36"/>
        <end position="53"/>
    </location>
</feature>
<gene>
    <name evidence="2" type="ORF">JEOSCH030_00863</name>
</gene>
<reference evidence="2 3" key="1">
    <citation type="submission" date="2020-07" db="EMBL/GenBank/DDBJ databases">
        <authorList>
            <person name="Criscuolo A."/>
        </authorList>
    </citation>
    <scope>NUCLEOTIDE SEQUENCE [LARGE SCALE GENOMIC DNA]</scope>
    <source>
        <strain evidence="3">CIP 111030</strain>
    </source>
</reference>
<evidence type="ECO:0000313" key="2">
    <source>
        <dbReference type="EMBL" id="CAD2075569.1"/>
    </source>
</evidence>
<evidence type="ECO:0000256" key="1">
    <source>
        <dbReference type="SAM" id="Phobius"/>
    </source>
</evidence>
<name>A0A6V7REZ8_9BACL</name>
<evidence type="ECO:0000313" key="3">
    <source>
        <dbReference type="Proteomes" id="UP000521032"/>
    </source>
</evidence>